<evidence type="ECO:0000313" key="2">
    <source>
        <dbReference type="Proteomes" id="UP000537204"/>
    </source>
</evidence>
<sequence>MSHKIITKFKVATEDAIDELLHLTRTITIEKYAHLVSDEAIENYISTIYNPKHIIDEMNSFGNQWLVVYADEKAVGYAFVTTQGKRPEPLKDKKAVCIADFCILKSDLAGAAKQSLLDKCLSIGKGYEALWLTEQTESPMLSFFEDNGFTGGVEGNNLIDLDIQMVYMIKEN</sequence>
<evidence type="ECO:0000313" key="1">
    <source>
        <dbReference type="EMBL" id="MBB5637726.1"/>
    </source>
</evidence>
<accession>A0A7W8ZPC0</accession>
<dbReference type="AlphaFoldDB" id="A0A7W8ZPC0"/>
<comment type="caution">
    <text evidence="1">The sequence shown here is derived from an EMBL/GenBank/DDBJ whole genome shotgun (WGS) entry which is preliminary data.</text>
</comment>
<dbReference type="SUPFAM" id="SSF55729">
    <property type="entry name" value="Acyl-CoA N-acyltransferases (Nat)"/>
    <property type="match status" value="1"/>
</dbReference>
<dbReference type="InterPro" id="IPR016181">
    <property type="entry name" value="Acyl_CoA_acyltransferase"/>
</dbReference>
<dbReference type="EMBL" id="JACHCE010000006">
    <property type="protein sequence ID" value="MBB5637726.1"/>
    <property type="molecule type" value="Genomic_DNA"/>
</dbReference>
<gene>
    <name evidence="1" type="ORF">HDE68_003651</name>
</gene>
<dbReference type="Gene3D" id="3.40.630.30">
    <property type="match status" value="1"/>
</dbReference>
<protein>
    <recommendedName>
        <fullName evidence="3">N-acetyltransferase domain-containing protein</fullName>
    </recommendedName>
</protein>
<name>A0A7W8ZPC0_9SPHI</name>
<proteinExistence type="predicted"/>
<dbReference type="Proteomes" id="UP000537204">
    <property type="component" value="Unassembled WGS sequence"/>
</dbReference>
<evidence type="ECO:0008006" key="3">
    <source>
        <dbReference type="Google" id="ProtNLM"/>
    </source>
</evidence>
<organism evidence="1 2">
    <name type="scientific">Pedobacter cryoconitis</name>
    <dbReference type="NCBI Taxonomy" id="188932"/>
    <lineage>
        <taxon>Bacteria</taxon>
        <taxon>Pseudomonadati</taxon>
        <taxon>Bacteroidota</taxon>
        <taxon>Sphingobacteriia</taxon>
        <taxon>Sphingobacteriales</taxon>
        <taxon>Sphingobacteriaceae</taxon>
        <taxon>Pedobacter</taxon>
    </lineage>
</organism>
<dbReference type="RefSeq" id="WP_183883592.1">
    <property type="nucleotide sequence ID" value="NZ_JACHCE010000006.1"/>
</dbReference>
<reference evidence="1 2" key="1">
    <citation type="submission" date="2020-08" db="EMBL/GenBank/DDBJ databases">
        <title>Genomic Encyclopedia of Type Strains, Phase IV (KMG-V): Genome sequencing to study the core and pangenomes of soil and plant-associated prokaryotes.</title>
        <authorList>
            <person name="Whitman W."/>
        </authorList>
    </citation>
    <scope>NUCLEOTIDE SEQUENCE [LARGE SCALE GENOMIC DNA]</scope>
    <source>
        <strain evidence="1 2">S3M1</strain>
    </source>
</reference>